<dbReference type="VEuPathDB" id="FungiDB:VP01_3235g1"/>
<keyword evidence="2" id="KW-1185">Reference proteome</keyword>
<evidence type="ECO:0000313" key="2">
    <source>
        <dbReference type="Proteomes" id="UP000037035"/>
    </source>
</evidence>
<dbReference type="AlphaFoldDB" id="A0A0L6UY85"/>
<dbReference type="Proteomes" id="UP000037035">
    <property type="component" value="Unassembled WGS sequence"/>
</dbReference>
<organism evidence="1 2">
    <name type="scientific">Puccinia sorghi</name>
    <dbReference type="NCBI Taxonomy" id="27349"/>
    <lineage>
        <taxon>Eukaryota</taxon>
        <taxon>Fungi</taxon>
        <taxon>Dikarya</taxon>
        <taxon>Basidiomycota</taxon>
        <taxon>Pucciniomycotina</taxon>
        <taxon>Pucciniomycetes</taxon>
        <taxon>Pucciniales</taxon>
        <taxon>Pucciniaceae</taxon>
        <taxon>Puccinia</taxon>
    </lineage>
</organism>
<name>A0A0L6UY85_9BASI</name>
<evidence type="ECO:0008006" key="3">
    <source>
        <dbReference type="Google" id="ProtNLM"/>
    </source>
</evidence>
<accession>A0A0L6UY85</accession>
<reference evidence="1 2" key="1">
    <citation type="submission" date="2015-08" db="EMBL/GenBank/DDBJ databases">
        <title>Next Generation Sequencing and Analysis of the Genome of Puccinia sorghi L Schw, the Causal Agent of Maize Common Rust.</title>
        <authorList>
            <person name="Rochi L."/>
            <person name="Burguener G."/>
            <person name="Darino M."/>
            <person name="Turjanski A."/>
            <person name="Kreff E."/>
            <person name="Dieguez M.J."/>
            <person name="Sacco F."/>
        </authorList>
    </citation>
    <scope>NUCLEOTIDE SEQUENCE [LARGE SCALE GENOMIC DNA]</scope>
    <source>
        <strain evidence="1 2">RO10H11247</strain>
    </source>
</reference>
<proteinExistence type="predicted"/>
<comment type="caution">
    <text evidence="1">The sequence shown here is derived from an EMBL/GenBank/DDBJ whole genome shotgun (WGS) entry which is preliminary data.</text>
</comment>
<dbReference type="EMBL" id="LAVV01008208">
    <property type="protein sequence ID" value="KNZ53449.1"/>
    <property type="molecule type" value="Genomic_DNA"/>
</dbReference>
<sequence length="174" mass="20343">MQQPSISSSSHQYTSPTHLVALTWNPFKENFNKQHILDCLLFHDVQKQRRISLGFKKVFITDHKTTLHKALNCVFLDSNIHLFSWHIRKNITKNCKEHFPPGDSTSWEQFMNLKAIRTQAISLQAAVFYRKSLKLNSASKGETSCWLVQLFPSSQDFMHLTFWKSLYHEGLHPK</sequence>
<evidence type="ECO:0000313" key="1">
    <source>
        <dbReference type="EMBL" id="KNZ53449.1"/>
    </source>
</evidence>
<protein>
    <recommendedName>
        <fullName evidence="3">MULE transposase domain-containing protein</fullName>
    </recommendedName>
</protein>
<gene>
    <name evidence="1" type="ORF">VP01_3235g1</name>
</gene>